<evidence type="ECO:0000313" key="5">
    <source>
        <dbReference type="Proteomes" id="UP000230707"/>
    </source>
</evidence>
<proteinExistence type="inferred from homology"/>
<comment type="function">
    <text evidence="3">Nucleoside triphosphate pyrophosphatase. May have a dual role in cell division arrest and in preventing the incorporation of modified nucleotides into cellular nucleic acids.</text>
</comment>
<dbReference type="PANTHER" id="PTHR43213:SF5">
    <property type="entry name" value="BIFUNCTIONAL DTTP_UTP PYROPHOSPHATASE_METHYLTRANSFERASE PROTEIN-RELATED"/>
    <property type="match status" value="1"/>
</dbReference>
<evidence type="ECO:0000313" key="4">
    <source>
        <dbReference type="EMBL" id="PIR07925.1"/>
    </source>
</evidence>
<dbReference type="InterPro" id="IPR029001">
    <property type="entry name" value="ITPase-like_fam"/>
</dbReference>
<dbReference type="Gene3D" id="3.90.950.10">
    <property type="match status" value="1"/>
</dbReference>
<name>A0A2H0NIA9_9BACT</name>
<keyword evidence="3" id="KW-0546">Nucleotide metabolism</keyword>
<gene>
    <name evidence="4" type="ORF">COV53_05705</name>
</gene>
<dbReference type="EC" id="3.6.1.9" evidence="3"/>
<keyword evidence="3" id="KW-0963">Cytoplasm</keyword>
<dbReference type="GO" id="GO:0047429">
    <property type="term" value="F:nucleoside triphosphate diphosphatase activity"/>
    <property type="evidence" value="ECO:0007669"/>
    <property type="project" value="UniProtKB-EC"/>
</dbReference>
<comment type="catalytic activity">
    <reaction evidence="3">
        <text>a ribonucleoside 5'-triphosphate + H2O = a ribonucleoside 5'-phosphate + diphosphate + H(+)</text>
        <dbReference type="Rhea" id="RHEA:23996"/>
        <dbReference type="ChEBI" id="CHEBI:15377"/>
        <dbReference type="ChEBI" id="CHEBI:15378"/>
        <dbReference type="ChEBI" id="CHEBI:33019"/>
        <dbReference type="ChEBI" id="CHEBI:58043"/>
        <dbReference type="ChEBI" id="CHEBI:61557"/>
        <dbReference type="EC" id="3.6.1.9"/>
    </reaction>
</comment>
<feature type="active site" description="Proton acceptor" evidence="3">
    <location>
        <position position="74"/>
    </location>
</feature>
<dbReference type="Pfam" id="PF02545">
    <property type="entry name" value="Maf"/>
    <property type="match status" value="1"/>
</dbReference>
<dbReference type="SUPFAM" id="SSF52972">
    <property type="entry name" value="ITPase-like"/>
    <property type="match status" value="1"/>
</dbReference>
<comment type="subcellular location">
    <subcellularLocation>
        <location evidence="3">Cytoplasm</location>
    </subcellularLocation>
</comment>
<evidence type="ECO:0000256" key="2">
    <source>
        <dbReference type="ARBA" id="ARBA00022801"/>
    </source>
</evidence>
<comment type="cofactor">
    <cofactor evidence="1 3">
        <name>a divalent metal cation</name>
        <dbReference type="ChEBI" id="CHEBI:60240"/>
    </cofactor>
</comment>
<dbReference type="PANTHER" id="PTHR43213">
    <property type="entry name" value="BIFUNCTIONAL DTTP/UTP PYROPHOSPHATASE/METHYLTRANSFERASE PROTEIN-RELATED"/>
    <property type="match status" value="1"/>
</dbReference>
<reference evidence="4 5" key="1">
    <citation type="submission" date="2017-09" db="EMBL/GenBank/DDBJ databases">
        <title>Depth-based differentiation of microbial function through sediment-hosted aquifers and enrichment of novel symbionts in the deep terrestrial subsurface.</title>
        <authorList>
            <person name="Probst A.J."/>
            <person name="Ladd B."/>
            <person name="Jarett J.K."/>
            <person name="Geller-Mcgrath D.E."/>
            <person name="Sieber C.M."/>
            <person name="Emerson J.B."/>
            <person name="Anantharaman K."/>
            <person name="Thomas B.C."/>
            <person name="Malmstrom R."/>
            <person name="Stieglmeier M."/>
            <person name="Klingl A."/>
            <person name="Woyke T."/>
            <person name="Ryan C.M."/>
            <person name="Banfield J.F."/>
        </authorList>
    </citation>
    <scope>NUCLEOTIDE SEQUENCE [LARGE SCALE GENOMIC DNA]</scope>
    <source>
        <strain evidence="4">CG11_big_fil_rev_8_21_14_0_20_37_11</strain>
    </source>
</reference>
<dbReference type="PIRSF" id="PIRSF006305">
    <property type="entry name" value="Maf"/>
    <property type="match status" value="1"/>
</dbReference>
<dbReference type="AlphaFoldDB" id="A0A2H0NIA9"/>
<evidence type="ECO:0000256" key="1">
    <source>
        <dbReference type="ARBA" id="ARBA00001968"/>
    </source>
</evidence>
<comment type="similarity">
    <text evidence="3">Belongs to the Maf family.</text>
</comment>
<organism evidence="4 5">
    <name type="scientific">Candidatus Gottesmanbacteria bacterium CG11_big_fil_rev_8_21_14_0_20_37_11</name>
    <dbReference type="NCBI Taxonomy" id="1974575"/>
    <lineage>
        <taxon>Bacteria</taxon>
        <taxon>Candidatus Gottesmaniibacteriota</taxon>
    </lineage>
</organism>
<dbReference type="GO" id="GO:0005737">
    <property type="term" value="C:cytoplasm"/>
    <property type="evidence" value="ECO:0007669"/>
    <property type="project" value="UniProtKB-SubCell"/>
</dbReference>
<comment type="catalytic activity">
    <reaction evidence="3">
        <text>a 2'-deoxyribonucleoside 5'-triphosphate + H2O = a 2'-deoxyribonucleoside 5'-phosphate + diphosphate + H(+)</text>
        <dbReference type="Rhea" id="RHEA:44644"/>
        <dbReference type="ChEBI" id="CHEBI:15377"/>
        <dbReference type="ChEBI" id="CHEBI:15378"/>
        <dbReference type="ChEBI" id="CHEBI:33019"/>
        <dbReference type="ChEBI" id="CHEBI:61560"/>
        <dbReference type="ChEBI" id="CHEBI:65317"/>
        <dbReference type="EC" id="3.6.1.9"/>
    </reaction>
</comment>
<protein>
    <recommendedName>
        <fullName evidence="3">Nucleoside triphosphate pyrophosphatase</fullName>
        <ecNumber evidence="3">3.6.1.9</ecNumber>
    </recommendedName>
    <alternativeName>
        <fullName evidence="3">Nucleotide pyrophosphatase</fullName>
        <shortName evidence="3">Nucleotide PPase</shortName>
    </alternativeName>
</protein>
<dbReference type="Proteomes" id="UP000230707">
    <property type="component" value="Unassembled WGS sequence"/>
</dbReference>
<comment type="caution">
    <text evidence="4">The sequence shown here is derived from an EMBL/GenBank/DDBJ whole genome shotgun (WGS) entry which is preliminary data.</text>
</comment>
<dbReference type="CDD" id="cd00555">
    <property type="entry name" value="Maf"/>
    <property type="match status" value="1"/>
</dbReference>
<accession>A0A2H0NIA9</accession>
<dbReference type="EMBL" id="PCWS01000130">
    <property type="protein sequence ID" value="PIR07925.1"/>
    <property type="molecule type" value="Genomic_DNA"/>
</dbReference>
<sequence>MKLILGSRSTGRKNLLSYLKIPFTIRVSSIDEEKIVFPSPQKTIKIRAKMKGEDIAAKIKYSNLKEPTLIISADSGAVIQNKLIGKPKNKAEAVKILSLLSGKTHEFITAIYTILLYKNIKTHQISVKKIWQEVEKSYVIFRELTKGDIERYLSLIDYAKYAASYALDSTPQDFIIRIEGSASNVIGLPLEKIIPILIENKLLN</sequence>
<comment type="caution">
    <text evidence="3">Lacks conserved residue(s) required for the propagation of feature annotation.</text>
</comment>
<dbReference type="GO" id="GO:0009117">
    <property type="term" value="P:nucleotide metabolic process"/>
    <property type="evidence" value="ECO:0007669"/>
    <property type="project" value="UniProtKB-KW"/>
</dbReference>
<evidence type="ECO:0000256" key="3">
    <source>
        <dbReference type="HAMAP-Rule" id="MF_00528"/>
    </source>
</evidence>
<dbReference type="InterPro" id="IPR003697">
    <property type="entry name" value="Maf-like"/>
</dbReference>
<keyword evidence="2 3" id="KW-0378">Hydrolase</keyword>
<dbReference type="HAMAP" id="MF_00528">
    <property type="entry name" value="Maf"/>
    <property type="match status" value="1"/>
</dbReference>